<reference evidence="3 4" key="1">
    <citation type="submission" date="2019-02" db="EMBL/GenBank/DDBJ databases">
        <title>Deep-cultivation of Planctomycetes and their phenomic and genomic characterization uncovers novel biology.</title>
        <authorList>
            <person name="Wiegand S."/>
            <person name="Jogler M."/>
            <person name="Boedeker C."/>
            <person name="Pinto D."/>
            <person name="Vollmers J."/>
            <person name="Rivas-Marin E."/>
            <person name="Kohn T."/>
            <person name="Peeters S.H."/>
            <person name="Heuer A."/>
            <person name="Rast P."/>
            <person name="Oberbeckmann S."/>
            <person name="Bunk B."/>
            <person name="Jeske O."/>
            <person name="Meyerdierks A."/>
            <person name="Storesund J.E."/>
            <person name="Kallscheuer N."/>
            <person name="Luecker S."/>
            <person name="Lage O.M."/>
            <person name="Pohl T."/>
            <person name="Merkel B.J."/>
            <person name="Hornburger P."/>
            <person name="Mueller R.-W."/>
            <person name="Bruemmer F."/>
            <person name="Labrenz M."/>
            <person name="Spormann A.M."/>
            <person name="Op den Camp H."/>
            <person name="Overmann J."/>
            <person name="Amann R."/>
            <person name="Jetten M.S.M."/>
            <person name="Mascher T."/>
            <person name="Medema M.H."/>
            <person name="Devos D.P."/>
            <person name="Kaster A.-K."/>
            <person name="Ovreas L."/>
            <person name="Rohde M."/>
            <person name="Galperin M.Y."/>
            <person name="Jogler C."/>
        </authorList>
    </citation>
    <scope>NUCLEOTIDE SEQUENCE [LARGE SCALE GENOMIC DNA]</scope>
    <source>
        <strain evidence="3 4">FF011L</strain>
    </source>
</reference>
<feature type="region of interest" description="Disordered" evidence="1">
    <location>
        <begin position="336"/>
        <end position="362"/>
    </location>
</feature>
<dbReference type="KEGG" id="rml:FF011L_43210"/>
<evidence type="ECO:0000313" key="3">
    <source>
        <dbReference type="EMBL" id="QDS95524.1"/>
    </source>
</evidence>
<dbReference type="InterPro" id="IPR016024">
    <property type="entry name" value="ARM-type_fold"/>
</dbReference>
<evidence type="ECO:0000256" key="1">
    <source>
        <dbReference type="SAM" id="MobiDB-lite"/>
    </source>
</evidence>
<dbReference type="Proteomes" id="UP000320672">
    <property type="component" value="Chromosome"/>
</dbReference>
<feature type="chain" id="PRO_5021858284" description="HEAT repeat protein" evidence="2">
    <location>
        <begin position="35"/>
        <end position="415"/>
    </location>
</feature>
<dbReference type="SUPFAM" id="SSF48371">
    <property type="entry name" value="ARM repeat"/>
    <property type="match status" value="1"/>
</dbReference>
<organism evidence="3 4">
    <name type="scientific">Roseimaritima multifibrata</name>
    <dbReference type="NCBI Taxonomy" id="1930274"/>
    <lineage>
        <taxon>Bacteria</taxon>
        <taxon>Pseudomonadati</taxon>
        <taxon>Planctomycetota</taxon>
        <taxon>Planctomycetia</taxon>
        <taxon>Pirellulales</taxon>
        <taxon>Pirellulaceae</taxon>
        <taxon>Roseimaritima</taxon>
    </lineage>
</organism>
<dbReference type="EMBL" id="CP036262">
    <property type="protein sequence ID" value="QDS95524.1"/>
    <property type="molecule type" value="Genomic_DNA"/>
</dbReference>
<protein>
    <recommendedName>
        <fullName evidence="5">HEAT repeat protein</fullName>
    </recommendedName>
</protein>
<gene>
    <name evidence="3" type="ORF">FF011L_43210</name>
</gene>
<dbReference type="AlphaFoldDB" id="A0A517MKX0"/>
<evidence type="ECO:0000313" key="4">
    <source>
        <dbReference type="Proteomes" id="UP000320672"/>
    </source>
</evidence>
<feature type="signal peptide" evidence="2">
    <location>
        <begin position="1"/>
        <end position="34"/>
    </location>
</feature>
<name>A0A517MKX0_9BACT</name>
<evidence type="ECO:0000256" key="2">
    <source>
        <dbReference type="SAM" id="SignalP"/>
    </source>
</evidence>
<keyword evidence="2" id="KW-0732">Signal</keyword>
<proteinExistence type="predicted"/>
<keyword evidence="4" id="KW-1185">Reference proteome</keyword>
<dbReference type="Gene3D" id="1.25.10.10">
    <property type="entry name" value="Leucine-rich Repeat Variant"/>
    <property type="match status" value="1"/>
</dbReference>
<evidence type="ECO:0008006" key="5">
    <source>
        <dbReference type="Google" id="ProtNLM"/>
    </source>
</evidence>
<accession>A0A517MKX0</accession>
<dbReference type="InterPro" id="IPR011989">
    <property type="entry name" value="ARM-like"/>
</dbReference>
<sequence length="415" mass="47226" precursor="true">MRFEWKNFRLTRCVQSLRWVGVAAVPFCFQFAAAADTLELTHGTSVAGNIRQFENDPRPYALVQLHDGLRIAIRKSDVRKTRDAELIAQYRQLAARAPDTVEGQYEMARWCTKNSLSDHSEFHMRRVIAIDPEHGPARESLDYVKRRDEWIPRKQWARERGLVRSAGRYQLPEDLAMQAESKEVDIKVKAWKRDIARWRMAYLRGGDKAGEALVALRAIDSPLAVPALGDELTNPRNQNQPHALRLLWIQLLGQFAMPAAVEPLVRVGVQENDPVIREAAYERLQNYGYQSAVRTYVPMLKSSNNAEVNQAGRALSFLPDPEIRFALVDALVTSHTTTKRPQHDTNVTLGQNGGAGGLSMGAKATSRTDHLRNPHVLSALREIAPEVDFQYDKDRWRQYFAQQLGSYQGDMRRDQ</sequence>